<organism evidence="6 7">
    <name type="scientific">Ephemerocybe angulata</name>
    <dbReference type="NCBI Taxonomy" id="980116"/>
    <lineage>
        <taxon>Eukaryota</taxon>
        <taxon>Fungi</taxon>
        <taxon>Dikarya</taxon>
        <taxon>Basidiomycota</taxon>
        <taxon>Agaricomycotina</taxon>
        <taxon>Agaricomycetes</taxon>
        <taxon>Agaricomycetidae</taxon>
        <taxon>Agaricales</taxon>
        <taxon>Agaricineae</taxon>
        <taxon>Psathyrellaceae</taxon>
        <taxon>Ephemerocybe</taxon>
    </lineage>
</organism>
<evidence type="ECO:0000256" key="4">
    <source>
        <dbReference type="PROSITE-ProRule" id="PRU00134"/>
    </source>
</evidence>
<dbReference type="SUPFAM" id="SSF144232">
    <property type="entry name" value="HIT/MYND zinc finger-like"/>
    <property type="match status" value="1"/>
</dbReference>
<evidence type="ECO:0000313" key="7">
    <source>
        <dbReference type="Proteomes" id="UP000521943"/>
    </source>
</evidence>
<dbReference type="AlphaFoldDB" id="A0A8H6HWT3"/>
<evidence type="ECO:0000313" key="6">
    <source>
        <dbReference type="EMBL" id="KAF6753974.1"/>
    </source>
</evidence>
<dbReference type="Gene3D" id="6.10.140.2220">
    <property type="match status" value="1"/>
</dbReference>
<dbReference type="OrthoDB" id="3044657at2759"/>
<gene>
    <name evidence="6" type="ORF">DFP72DRAFT_1126794</name>
</gene>
<dbReference type="Proteomes" id="UP000521943">
    <property type="component" value="Unassembled WGS sequence"/>
</dbReference>
<accession>A0A8H6HWT3</accession>
<keyword evidence="7" id="KW-1185">Reference proteome</keyword>
<protein>
    <recommendedName>
        <fullName evidence="5">MYND-type domain-containing protein</fullName>
    </recommendedName>
</protein>
<proteinExistence type="predicted"/>
<dbReference type="Pfam" id="PF01753">
    <property type="entry name" value="zf-MYND"/>
    <property type="match status" value="1"/>
</dbReference>
<keyword evidence="1" id="KW-0479">Metal-binding</keyword>
<feature type="domain" description="MYND-type" evidence="5">
    <location>
        <begin position="432"/>
        <end position="476"/>
    </location>
</feature>
<sequence>MSNTTERNTGTGHHPVPAHLIDEVNGGRSDALWKIIEHVLKYPSSLTLETTQLVFQSLSRWPGPPGNSQSQAKHGVLCLSFLGLVIRTLPQKARLLDQIIELVDPMCRWVILCLDNRSLPPSRQQAPPSDLIFPLLFAQLASRGPRLESALFNSPAFSDLLIKLWLYPIPRGQIHERSTPGAPECPLLWLLLKCLQDEGGRENLANRIIKHPKIPGYWVIKTLERANRLRDTCNNATRSSLFNAGSYLNMLMDVTVKALSACPELRTAFTDARALTTLASVASSMAALILPGNPNVDTLRAITEPAIMLGRAVALLSEHNFTQNYCELVSGDYLELLGRIVAIVPGKGRGVGNDYPTLHATQALNWLAHVTPHPTFIADLLRIEPVRRGPFRPVECLNVDIQAICDCLRVLAAHGIAEHTGTRKDTVAVCSNFECKSKLTSNQLVHMKKCSGCSTVFYCSRECQKNDWNTFHRSECAPLRVDYFCRKATVEGYRHSTRAYHLAYVESFYNLHSETIDLATQTEFPDIPGGQIIRTLDFISAERFNSISNSNVAASLGEHQSSRLERMLSECRSSGNQRIVCAIFALGGHRAILIVQLSSFGGVYRVLNHVVRYLTYPKVSFF</sequence>
<name>A0A8H6HWT3_9AGAR</name>
<keyword evidence="2 4" id="KW-0863">Zinc-finger</keyword>
<evidence type="ECO:0000256" key="3">
    <source>
        <dbReference type="ARBA" id="ARBA00022833"/>
    </source>
</evidence>
<reference evidence="6 7" key="1">
    <citation type="submission" date="2020-07" db="EMBL/GenBank/DDBJ databases">
        <title>Comparative genomics of pyrophilous fungi reveals a link between fire events and developmental genes.</title>
        <authorList>
            <consortium name="DOE Joint Genome Institute"/>
            <person name="Steindorff A.S."/>
            <person name="Carver A."/>
            <person name="Calhoun S."/>
            <person name="Stillman K."/>
            <person name="Liu H."/>
            <person name="Lipzen A."/>
            <person name="Pangilinan J."/>
            <person name="Labutti K."/>
            <person name="Bruns T.D."/>
            <person name="Grigoriev I.V."/>
        </authorList>
    </citation>
    <scope>NUCLEOTIDE SEQUENCE [LARGE SCALE GENOMIC DNA]</scope>
    <source>
        <strain evidence="6 7">CBS 144469</strain>
    </source>
</reference>
<dbReference type="InterPro" id="IPR002893">
    <property type="entry name" value="Znf_MYND"/>
</dbReference>
<evidence type="ECO:0000256" key="1">
    <source>
        <dbReference type="ARBA" id="ARBA00022723"/>
    </source>
</evidence>
<dbReference type="EMBL" id="JACGCI010000036">
    <property type="protein sequence ID" value="KAF6753974.1"/>
    <property type="molecule type" value="Genomic_DNA"/>
</dbReference>
<dbReference type="PROSITE" id="PS50865">
    <property type="entry name" value="ZF_MYND_2"/>
    <property type="match status" value="1"/>
</dbReference>
<evidence type="ECO:0000259" key="5">
    <source>
        <dbReference type="PROSITE" id="PS50865"/>
    </source>
</evidence>
<keyword evidence="3" id="KW-0862">Zinc</keyword>
<dbReference type="GO" id="GO:0008270">
    <property type="term" value="F:zinc ion binding"/>
    <property type="evidence" value="ECO:0007669"/>
    <property type="project" value="UniProtKB-KW"/>
</dbReference>
<evidence type="ECO:0000256" key="2">
    <source>
        <dbReference type="ARBA" id="ARBA00022771"/>
    </source>
</evidence>
<comment type="caution">
    <text evidence="6">The sequence shown here is derived from an EMBL/GenBank/DDBJ whole genome shotgun (WGS) entry which is preliminary data.</text>
</comment>